<name>A0A4S8K871_MUSBA</name>
<evidence type="ECO:0000313" key="3">
    <source>
        <dbReference type="Proteomes" id="UP000317650"/>
    </source>
</evidence>
<dbReference type="Proteomes" id="UP000317650">
    <property type="component" value="Chromosome 8"/>
</dbReference>
<accession>A0A4S8K871</accession>
<organism evidence="2 3">
    <name type="scientific">Musa balbisiana</name>
    <name type="common">Banana</name>
    <dbReference type="NCBI Taxonomy" id="52838"/>
    <lineage>
        <taxon>Eukaryota</taxon>
        <taxon>Viridiplantae</taxon>
        <taxon>Streptophyta</taxon>
        <taxon>Embryophyta</taxon>
        <taxon>Tracheophyta</taxon>
        <taxon>Spermatophyta</taxon>
        <taxon>Magnoliopsida</taxon>
        <taxon>Liliopsida</taxon>
        <taxon>Zingiberales</taxon>
        <taxon>Musaceae</taxon>
        <taxon>Musa</taxon>
    </lineage>
</organism>
<evidence type="ECO:0000313" key="2">
    <source>
        <dbReference type="EMBL" id="THU71139.1"/>
    </source>
</evidence>
<sequence length="98" mass="11601">MSVRLEEGMTEPDIEAAQQLVQLSSGEEEDSEESTYCKKKEEEEGMKQAMILMTGRRRDECDQEEESKEDRPRKRQRFQSLVTIYKLTQPITYHRHGF</sequence>
<dbReference type="PANTHER" id="PTHR35167:SF3">
    <property type="entry name" value="OS05G0216466 PROTEIN"/>
    <property type="match status" value="1"/>
</dbReference>
<evidence type="ECO:0000256" key="1">
    <source>
        <dbReference type="SAM" id="MobiDB-lite"/>
    </source>
</evidence>
<dbReference type="PANTHER" id="PTHR35167">
    <property type="entry name" value="OS05G0216466 PROTEIN"/>
    <property type="match status" value="1"/>
</dbReference>
<protein>
    <submittedName>
        <fullName evidence="2">Uncharacterized protein</fullName>
    </submittedName>
</protein>
<dbReference type="EMBL" id="PYDT01000002">
    <property type="protein sequence ID" value="THU71139.1"/>
    <property type="molecule type" value="Genomic_DNA"/>
</dbReference>
<feature type="region of interest" description="Disordered" evidence="1">
    <location>
        <begin position="55"/>
        <end position="75"/>
    </location>
</feature>
<dbReference type="AlphaFoldDB" id="A0A4S8K871"/>
<proteinExistence type="predicted"/>
<keyword evidence="3" id="KW-1185">Reference proteome</keyword>
<comment type="caution">
    <text evidence="2">The sequence shown here is derived from an EMBL/GenBank/DDBJ whole genome shotgun (WGS) entry which is preliminary data.</text>
</comment>
<reference evidence="2 3" key="1">
    <citation type="journal article" date="2019" name="Nat. Plants">
        <title>Genome sequencing of Musa balbisiana reveals subgenome evolution and function divergence in polyploid bananas.</title>
        <authorList>
            <person name="Yao X."/>
        </authorList>
    </citation>
    <scope>NUCLEOTIDE SEQUENCE [LARGE SCALE GENOMIC DNA]</scope>
    <source>
        <strain evidence="3">cv. DH-PKW</strain>
        <tissue evidence="2">Leaves</tissue>
    </source>
</reference>
<gene>
    <name evidence="2" type="ORF">C4D60_Mb08t32380</name>
</gene>